<accession>A0A3P5ZME2</accession>
<protein>
    <submittedName>
        <fullName evidence="1">Uncharacterized protein</fullName>
    </submittedName>
</protein>
<dbReference type="EMBL" id="LR031572">
    <property type="protein sequence ID" value="VDC81417.1"/>
    <property type="molecule type" value="Genomic_DNA"/>
</dbReference>
<gene>
    <name evidence="2" type="ORF">BRAA03T12635Z</name>
    <name evidence="1" type="ORF">BRAPAZ1V2_A03P34720.2</name>
</gene>
<dbReference type="Gramene" id="A03p34720.2_BraZ1">
    <property type="protein sequence ID" value="A03p34720.2_BraZ1.CDS.1"/>
    <property type="gene ID" value="A03g34720.2_BraZ1"/>
</dbReference>
<evidence type="ECO:0000313" key="1">
    <source>
        <dbReference type="EMBL" id="CAG7882129.1"/>
    </source>
</evidence>
<organism evidence="2">
    <name type="scientific">Brassica campestris</name>
    <name type="common">Field mustard</name>
    <dbReference type="NCBI Taxonomy" id="3711"/>
    <lineage>
        <taxon>Eukaryota</taxon>
        <taxon>Viridiplantae</taxon>
        <taxon>Streptophyta</taxon>
        <taxon>Embryophyta</taxon>
        <taxon>Tracheophyta</taxon>
        <taxon>Spermatophyta</taxon>
        <taxon>Magnoliopsida</taxon>
        <taxon>eudicotyledons</taxon>
        <taxon>Gunneridae</taxon>
        <taxon>Pentapetalae</taxon>
        <taxon>rosids</taxon>
        <taxon>malvids</taxon>
        <taxon>Brassicales</taxon>
        <taxon>Brassicaceae</taxon>
        <taxon>Brassiceae</taxon>
        <taxon>Brassica</taxon>
    </lineage>
</organism>
<dbReference type="EMBL" id="LS974619">
    <property type="protein sequence ID" value="CAG7882129.1"/>
    <property type="molecule type" value="Genomic_DNA"/>
</dbReference>
<evidence type="ECO:0000313" key="2">
    <source>
        <dbReference type="EMBL" id="VDC81417.1"/>
    </source>
</evidence>
<name>A0A3P5ZME2_BRACM</name>
<proteinExistence type="predicted"/>
<dbReference type="Proteomes" id="UP000694005">
    <property type="component" value="Chromosome A03"/>
</dbReference>
<sequence length="85" mass="9566">MTNESDGNYSANVTISSYVVDHEIEQPWNLAWIWVKKETLFGTLGSEGTQHGFVSFSEDADIGTYTYCLNNVTLDLPRQTDLNCI</sequence>
<reference evidence="2" key="1">
    <citation type="submission" date="2018-11" db="EMBL/GenBank/DDBJ databases">
        <authorList>
            <consortium name="Genoscope - CEA"/>
            <person name="William W."/>
        </authorList>
    </citation>
    <scope>NUCLEOTIDE SEQUENCE</scope>
</reference>
<dbReference type="AlphaFoldDB" id="A0A3P5ZME2"/>